<dbReference type="PROSITE" id="PS50276">
    <property type="entry name" value="PANCREATIC_HORMONE_2"/>
    <property type="match status" value="1"/>
</dbReference>
<organism evidence="6">
    <name type="scientific">Ruditapes philippinarum</name>
    <name type="common">Japanese carpet shell</name>
    <name type="synonym">Venerupis philippinarum</name>
    <dbReference type="NCBI Taxonomy" id="129788"/>
    <lineage>
        <taxon>Eukaryota</taxon>
        <taxon>Metazoa</taxon>
        <taxon>Spiralia</taxon>
        <taxon>Lophotrochozoa</taxon>
        <taxon>Mollusca</taxon>
        <taxon>Bivalvia</taxon>
        <taxon>Autobranchia</taxon>
        <taxon>Heteroconchia</taxon>
        <taxon>Euheterodonta</taxon>
        <taxon>Imparidentia</taxon>
        <taxon>Neoheterodontei</taxon>
        <taxon>Venerida</taxon>
        <taxon>Veneroidea</taxon>
        <taxon>Veneridae</taxon>
        <taxon>Ruditapes</taxon>
    </lineage>
</organism>
<keyword evidence="6" id="KW-0527">Neuropeptide</keyword>
<proteinExistence type="evidence at transcript level"/>
<keyword evidence="5" id="KW-0732">Signal</keyword>
<name>A0A1W5MKH7_RUDPH</name>
<dbReference type="EMBL" id="KU705653">
    <property type="protein sequence ID" value="ANZ78568.1"/>
    <property type="molecule type" value="mRNA"/>
</dbReference>
<dbReference type="GO" id="GO:0005576">
    <property type="term" value="C:extracellular region"/>
    <property type="evidence" value="ECO:0007669"/>
    <property type="project" value="UniProtKB-SubCell"/>
</dbReference>
<reference evidence="6" key="1">
    <citation type="journal article" date="2017" name="Comp. Biochem. Physiol. B, Biochem. Mol. Biol.">
        <title>Role of neuropeptide F in regulating filter feeding of Manila clam, Ruditapes philippinarum.</title>
        <authorList>
            <person name="Wang X."/>
            <person name="Miao J."/>
            <person name="Liu P."/>
            <person name="Pan L."/>
        </authorList>
    </citation>
    <scope>NUCLEOTIDE SEQUENCE</scope>
    <source>
        <tissue evidence="6">Digestive gland</tissue>
    </source>
</reference>
<dbReference type="AlphaFoldDB" id="A0A1W5MKH7"/>
<dbReference type="InterPro" id="IPR020392">
    <property type="entry name" value="Pancreatic_hormone-like_CS"/>
</dbReference>
<evidence type="ECO:0000256" key="5">
    <source>
        <dbReference type="SAM" id="SignalP"/>
    </source>
</evidence>
<dbReference type="SMART" id="SM00309">
    <property type="entry name" value="PAH"/>
    <property type="match status" value="1"/>
</dbReference>
<sequence length="82" mass="9328">MSRRLMVIVCITAILISTVTCLPDAMLSPPDRPNEFRSPGQLRSYLKALNDYYAIVGRPRFGRSAYKQPARNTFQDESMDSE</sequence>
<dbReference type="PROSITE" id="PS00265">
    <property type="entry name" value="PANCREATIC_HORMONE_1"/>
    <property type="match status" value="1"/>
</dbReference>
<dbReference type="Pfam" id="PF00159">
    <property type="entry name" value="Hormone_3"/>
    <property type="match status" value="1"/>
</dbReference>
<dbReference type="GO" id="GO:0005179">
    <property type="term" value="F:hormone activity"/>
    <property type="evidence" value="ECO:0007669"/>
    <property type="project" value="InterPro"/>
</dbReference>
<accession>A0A1W5MKH7</accession>
<dbReference type="GO" id="GO:0007218">
    <property type="term" value="P:neuropeptide signaling pathway"/>
    <property type="evidence" value="ECO:0007669"/>
    <property type="project" value="UniProtKB-KW"/>
</dbReference>
<evidence type="ECO:0000256" key="2">
    <source>
        <dbReference type="ARBA" id="ARBA00010022"/>
    </source>
</evidence>
<evidence type="ECO:0000256" key="4">
    <source>
        <dbReference type="RuleBase" id="RU000656"/>
    </source>
</evidence>
<comment type="subcellular location">
    <subcellularLocation>
        <location evidence="1">Secreted</location>
    </subcellularLocation>
</comment>
<evidence type="ECO:0000256" key="3">
    <source>
        <dbReference type="ARBA" id="ARBA00022525"/>
    </source>
</evidence>
<evidence type="ECO:0000313" key="6">
    <source>
        <dbReference type="EMBL" id="ANZ78568.1"/>
    </source>
</evidence>
<dbReference type="GeneID" id="132722267"/>
<keyword evidence="3" id="KW-0964">Secreted</keyword>
<protein>
    <submittedName>
        <fullName evidence="6">Neuropeptide Y</fullName>
    </submittedName>
</protein>
<comment type="similarity">
    <text evidence="2 4">Belongs to the NPY family.</text>
</comment>
<evidence type="ECO:0000256" key="1">
    <source>
        <dbReference type="ARBA" id="ARBA00004613"/>
    </source>
</evidence>
<dbReference type="RefSeq" id="XP_060562722.1">
    <property type="nucleotide sequence ID" value="XM_060706739.1"/>
</dbReference>
<dbReference type="CDD" id="cd00126">
    <property type="entry name" value="PAH"/>
    <property type="match status" value="1"/>
</dbReference>
<feature type="chain" id="PRO_5012664456" evidence="5">
    <location>
        <begin position="22"/>
        <end position="82"/>
    </location>
</feature>
<dbReference type="InterPro" id="IPR001955">
    <property type="entry name" value="Pancreatic_hormone-like"/>
</dbReference>
<feature type="signal peptide" evidence="5">
    <location>
        <begin position="1"/>
        <end position="21"/>
    </location>
</feature>